<dbReference type="SUPFAM" id="SSF53323">
    <property type="entry name" value="Pyruvate-ferredoxin oxidoreductase, PFOR, domain III"/>
    <property type="match status" value="1"/>
</dbReference>
<dbReference type="PANTHER" id="PTHR32154">
    <property type="entry name" value="PYRUVATE-FLAVODOXIN OXIDOREDUCTASE-RELATED"/>
    <property type="match status" value="1"/>
</dbReference>
<feature type="site" description="Important for catalytic activity" evidence="11">
    <location>
        <position position="1014"/>
    </location>
</feature>
<feature type="binding site" evidence="12">
    <location>
        <position position="763"/>
    </location>
    <ligand>
        <name>[4Fe-4S] cluster</name>
        <dbReference type="ChEBI" id="CHEBI:49883"/>
        <label>1</label>
    </ligand>
</feature>
<dbReference type="PANTHER" id="PTHR32154:SF0">
    <property type="entry name" value="PYRUVATE-FLAVODOXIN OXIDOREDUCTASE-RELATED"/>
    <property type="match status" value="1"/>
</dbReference>
<evidence type="ECO:0000256" key="5">
    <source>
        <dbReference type="ARBA" id="ARBA00022982"/>
    </source>
</evidence>
<dbReference type="InterPro" id="IPR029061">
    <property type="entry name" value="THDP-binding"/>
</dbReference>
<dbReference type="FunFam" id="3.40.920.10:FF:000001">
    <property type="entry name" value="Pyruvate:ferredoxin (Flavodoxin) oxidoreductase"/>
    <property type="match status" value="1"/>
</dbReference>
<feature type="binding site" evidence="10">
    <location>
        <position position="834"/>
    </location>
    <ligand>
        <name>thiamine diphosphate</name>
        <dbReference type="ChEBI" id="CHEBI:58937"/>
    </ligand>
</feature>
<feature type="binding site" evidence="10">
    <location>
        <position position="115"/>
    </location>
    <ligand>
        <name>pyruvate</name>
        <dbReference type="ChEBI" id="CHEBI:15361"/>
    </ligand>
</feature>
<keyword evidence="8 12" id="KW-0411">Iron-sulfur</keyword>
<evidence type="ECO:0000256" key="8">
    <source>
        <dbReference type="ARBA" id="ARBA00023014"/>
    </source>
</evidence>
<proteinExistence type="inferred from homology"/>
<dbReference type="HOGENOM" id="CLU_002569_0_0_12"/>
<keyword evidence="14" id="KW-0670">Pyruvate</keyword>
<dbReference type="GO" id="GO:0051539">
    <property type="term" value="F:4 iron, 4 sulfur cluster binding"/>
    <property type="evidence" value="ECO:0007669"/>
    <property type="project" value="UniProtKB-KW"/>
</dbReference>
<feature type="site" description="Important for catalytic activity" evidence="11">
    <location>
        <position position="115"/>
    </location>
</feature>
<dbReference type="Gene3D" id="3.40.50.970">
    <property type="match status" value="2"/>
</dbReference>
<evidence type="ECO:0000256" key="1">
    <source>
        <dbReference type="ARBA" id="ARBA00009032"/>
    </source>
</evidence>
<feature type="binding site" evidence="12">
    <location>
        <position position="756"/>
    </location>
    <ligand>
        <name>[4Fe-4S] cluster</name>
        <dbReference type="ChEBI" id="CHEBI:49883"/>
        <label>2</label>
    </ligand>
</feature>
<dbReference type="SMART" id="SM00890">
    <property type="entry name" value="EKR"/>
    <property type="match status" value="1"/>
</dbReference>
<feature type="binding site" evidence="10">
    <location>
        <begin position="980"/>
        <end position="983"/>
    </location>
    <ligand>
        <name>thiamine diphosphate</name>
        <dbReference type="ChEBI" id="CHEBI:58937"/>
    </ligand>
</feature>
<dbReference type="FunFam" id="3.40.50.970:FF:000041">
    <property type="entry name" value="Pyruvate:ferredoxin (Flavodoxin) oxidoreductase"/>
    <property type="match status" value="1"/>
</dbReference>
<accession>F5YFC2</accession>
<dbReference type="eggNOG" id="COG0674">
    <property type="taxonomic scope" value="Bacteria"/>
</dbReference>
<dbReference type="SUPFAM" id="SSF52518">
    <property type="entry name" value="Thiamin diphosphate-binding fold (THDP-binding)"/>
    <property type="match status" value="2"/>
</dbReference>
<dbReference type="InterPro" id="IPR050722">
    <property type="entry name" value="Pyruvate:ferred/Flavod_OxRd"/>
</dbReference>
<dbReference type="Gene3D" id="4.10.780.10">
    <property type="entry name" value="Pyruvate-flavodoxin oxidoreductase, EKR domain"/>
    <property type="match status" value="1"/>
</dbReference>
<dbReference type="KEGG" id="taz:TREAZ_1382"/>
<keyword evidence="4 12" id="KW-0479">Metal-binding</keyword>
<feature type="binding site" evidence="12">
    <location>
        <position position="759"/>
    </location>
    <ligand>
        <name>[4Fe-4S] cluster</name>
        <dbReference type="ChEBI" id="CHEBI:49883"/>
        <label>2</label>
    </ligand>
</feature>
<dbReference type="NCBIfam" id="TIGR02176">
    <property type="entry name" value="pyruv_ox_red"/>
    <property type="match status" value="1"/>
</dbReference>
<evidence type="ECO:0000313" key="15">
    <source>
        <dbReference type="Proteomes" id="UP000009222"/>
    </source>
</evidence>
<keyword evidence="5 9" id="KW-0249">Electron transport</keyword>
<dbReference type="InterPro" id="IPR011766">
    <property type="entry name" value="TPP_enzyme_TPP-bd"/>
</dbReference>
<keyword evidence="7 12" id="KW-0408">Iron</keyword>
<evidence type="ECO:0000313" key="14">
    <source>
        <dbReference type="EMBL" id="AEF83112.1"/>
    </source>
</evidence>
<dbReference type="SUPFAM" id="SSF54862">
    <property type="entry name" value="4Fe-4S ferredoxins"/>
    <property type="match status" value="1"/>
</dbReference>
<protein>
    <submittedName>
        <fullName evidence="14">Pyruvate:ferredoxin (Flavodoxin) oxidoreductase</fullName>
        <ecNumber evidence="14">1.2.7.1</ecNumber>
    </submittedName>
</protein>
<dbReference type="GO" id="GO:0005506">
    <property type="term" value="F:iron ion binding"/>
    <property type="evidence" value="ECO:0007669"/>
    <property type="project" value="InterPro"/>
</dbReference>
<dbReference type="CDD" id="cd07034">
    <property type="entry name" value="TPP_PYR_PFOR_IOR-alpha_like"/>
    <property type="match status" value="1"/>
</dbReference>
<feature type="domain" description="4Fe-4S ferredoxin-type" evidence="13">
    <location>
        <begin position="744"/>
        <end position="773"/>
    </location>
</feature>
<keyword evidence="6 9" id="KW-0560">Oxidoreductase</keyword>
<evidence type="ECO:0000256" key="4">
    <source>
        <dbReference type="ARBA" id="ARBA00022723"/>
    </source>
</evidence>
<dbReference type="RefSeq" id="WP_015710621.1">
    <property type="nucleotide sequence ID" value="NC_015577.1"/>
</dbReference>
<evidence type="ECO:0000256" key="12">
    <source>
        <dbReference type="PIRSR" id="PIRSR000159-50"/>
    </source>
</evidence>
<dbReference type="PROSITE" id="PS51379">
    <property type="entry name" value="4FE4S_FER_2"/>
    <property type="match status" value="2"/>
</dbReference>
<dbReference type="InParanoid" id="F5YFC2"/>
<dbReference type="EC" id="1.2.7.1" evidence="14"/>
<feature type="binding site" evidence="12">
    <location>
        <position position="703"/>
    </location>
    <ligand>
        <name>[4Fe-4S] cluster</name>
        <dbReference type="ChEBI" id="CHEBI:49883"/>
        <label>1</label>
    </ligand>
</feature>
<dbReference type="STRING" id="545695.TREAZ_1382"/>
<feature type="binding site" evidence="12">
    <location>
        <position position="1089"/>
    </location>
    <ligand>
        <name>[4Fe-4S] cluster</name>
        <dbReference type="ChEBI" id="CHEBI:49883"/>
        <label>3</label>
    </ligand>
</feature>
<evidence type="ECO:0000256" key="6">
    <source>
        <dbReference type="ARBA" id="ARBA00023002"/>
    </source>
</evidence>
<dbReference type="Pfam" id="PF01558">
    <property type="entry name" value="POR"/>
    <property type="match status" value="1"/>
</dbReference>
<dbReference type="FunFam" id="3.40.50.970:FF:000012">
    <property type="entry name" value="Pyruvate:ferredoxin (Flavodoxin) oxidoreductase"/>
    <property type="match status" value="1"/>
</dbReference>
<dbReference type="InterPro" id="IPR033412">
    <property type="entry name" value="PFOR_II"/>
</dbReference>
<dbReference type="InterPro" id="IPR002869">
    <property type="entry name" value="Pyrv_flavodox_OxRed_cen"/>
</dbReference>
<keyword evidence="15" id="KW-1185">Reference proteome</keyword>
<dbReference type="AlphaFoldDB" id="F5YFC2"/>
<feature type="binding site" evidence="10">
    <location>
        <position position="857"/>
    </location>
    <ligand>
        <name>thiamine diphosphate</name>
        <dbReference type="ChEBI" id="CHEBI:58937"/>
    </ligand>
</feature>
<dbReference type="Pfam" id="PF10371">
    <property type="entry name" value="EKR"/>
    <property type="match status" value="1"/>
</dbReference>
<evidence type="ECO:0000256" key="2">
    <source>
        <dbReference type="ARBA" id="ARBA00022448"/>
    </source>
</evidence>
<dbReference type="OrthoDB" id="9794954at2"/>
<feature type="binding site" evidence="10">
    <location>
        <position position="32"/>
    </location>
    <ligand>
        <name>pyruvate</name>
        <dbReference type="ChEBI" id="CHEBI:15361"/>
    </ligand>
</feature>
<dbReference type="InterPro" id="IPR037112">
    <property type="entry name" value="Pyrv-flavodox_OxR_EKR_sf"/>
</dbReference>
<feature type="binding site" evidence="12">
    <location>
        <position position="857"/>
    </location>
    <ligand>
        <name>[4Fe-4S] cluster</name>
        <dbReference type="ChEBI" id="CHEBI:49883"/>
        <label>3</label>
    </ligand>
</feature>
<keyword evidence="2 9" id="KW-0813">Transport</keyword>
<reference evidence="14 15" key="2">
    <citation type="journal article" date="2011" name="ISME J.">
        <title>RNA-seq reveals cooperative metabolic interactions between two termite-gut spirochete species in co-culture.</title>
        <authorList>
            <person name="Rosenthal A.Z."/>
            <person name="Matson E.G."/>
            <person name="Eldar A."/>
            <person name="Leadbetter J.R."/>
        </authorList>
    </citation>
    <scope>NUCLEOTIDE SEQUENCE [LARGE SCALE GENOMIC DNA]</scope>
    <source>
        <strain evidence="15">ATCC BAA-888 / DSM 13862 / ZAS-9</strain>
    </source>
</reference>
<evidence type="ECO:0000256" key="11">
    <source>
        <dbReference type="PIRSR" id="PIRSR000159-2"/>
    </source>
</evidence>
<dbReference type="PIRSF" id="PIRSF000159">
    <property type="entry name" value="NifJ"/>
    <property type="match status" value="1"/>
</dbReference>
<dbReference type="GO" id="GO:0006979">
    <property type="term" value="P:response to oxidative stress"/>
    <property type="evidence" value="ECO:0007669"/>
    <property type="project" value="TreeGrafter"/>
</dbReference>
<dbReference type="Gene3D" id="3.40.50.920">
    <property type="match status" value="1"/>
</dbReference>
<gene>
    <name evidence="14" type="primary">nifJ</name>
    <name evidence="14" type="ordered locus">TREAZ_1382</name>
</gene>
<feature type="binding site" evidence="12">
    <location>
        <position position="829"/>
    </location>
    <ligand>
        <name>[4Fe-4S] cluster</name>
        <dbReference type="ChEBI" id="CHEBI:49883"/>
        <label>3</label>
    </ligand>
</feature>
<dbReference type="Pfam" id="PF01855">
    <property type="entry name" value="POR_N"/>
    <property type="match status" value="1"/>
</dbReference>
<feature type="binding site" evidence="12">
    <location>
        <position position="700"/>
    </location>
    <ligand>
        <name>[4Fe-4S] cluster</name>
        <dbReference type="ChEBI" id="CHEBI:49883"/>
        <label>1</label>
    </ligand>
</feature>
<dbReference type="Pfam" id="PF02775">
    <property type="entry name" value="TPP_enzyme_C"/>
    <property type="match status" value="1"/>
</dbReference>
<dbReference type="InterPro" id="IPR019456">
    <property type="entry name" value="Pyrv-flavodox_OxRtase_EKR"/>
</dbReference>
<dbReference type="PROSITE" id="PS00198">
    <property type="entry name" value="4FE4S_FER_1"/>
    <property type="match status" value="1"/>
</dbReference>
<name>F5YFC2_LEAAZ</name>
<feature type="site" description="Important for catalytic activity" evidence="11">
    <location>
        <position position="32"/>
    </location>
</feature>
<evidence type="ECO:0000259" key="13">
    <source>
        <dbReference type="PROSITE" id="PS51379"/>
    </source>
</evidence>
<evidence type="ECO:0000256" key="9">
    <source>
        <dbReference type="PIRNR" id="PIRNR000159"/>
    </source>
</evidence>
<dbReference type="GO" id="GO:0030976">
    <property type="term" value="F:thiamine pyrophosphate binding"/>
    <property type="evidence" value="ECO:0007669"/>
    <property type="project" value="InterPro"/>
</dbReference>
<dbReference type="GO" id="GO:0019164">
    <property type="term" value="F:pyruvate synthase activity"/>
    <property type="evidence" value="ECO:0007669"/>
    <property type="project" value="UniProtKB-EC"/>
</dbReference>
<sequence length="1187" mass="129262">MANKNKVMIDGNNAAAHVAHALSEVIAIYPITPSSPMGELSDEFSAQGRKNLWGTIPQVVEMQSEAGAAGAVHGALTTGALTTTFTASQGLLLMIPNMYKIAGELTSTVFHIAARALATSSLSIFGDHQDVMACRQTGWAMLSSNSVQEVMDLAIIAHAATLKSRIPFLHFFDGFRTSHEYQKIEEVSFDIMRQMIDDDLVRAHRERGLTPEKPSIRGTAQNPDTYFQGREGVNPYYLKVPGIVQETMDQYAKLTGRAYHAFDYFGAKDAEKVIIIMGSGAETCEETVEYLTGKGEKVGVLKVRLYRPFDAELFVKALPTTTKAIAVLDRTKEPGSLGEPLYEDIRTALGEVQAAGKSPFKDYPTVLGGRYGLGSKEFTPAMVKAVFDNLSGKKIANFVVGINDDLLGKSLPYDEHFFLAEEGMNEAMFYGLGSDGTVGANKNSIKIIGDAKPELSAQAYFSYDSKKSGGFTISHLRFGKKAIRRPYLITKADFLACHKFSYIEVLDMLANAKEGGVFLLNSPFGAAEVWKEIPVETQKRIIDKKLKFYVINAAEIARKTGMGNRINTVMQAAYFKISGVLPEAQAVEEMKHFIEKSYGKKGAEVVQKNYATVDAALSAVEEVKYPSAPSGDLHMKVPFSTSKDAWIKEVLGAVSVQEGDKLAVSKIPDDGTFPTATTQYEKRAVAERVPSWNPDVCIQCGNCAAVCSHACIRMKNLTDAEVSKAPAGLKTAAIKPKPIDGKKTCLVISAEDCMECGVCINICPMSKDASKPQALSWKSYADDPKFHAEQVAAWEYFLNLPEVPAADLNLSTVKGLAYKQPLFEFSGACGGCGETPYVKLLSQLFGDRAVIANATGCSSIYGGNLPTTPYAKRADGRGPTWSNSLFEDAAEFGMGMRMTSDKLAEHVKELAAKAKSEGIAAGIIDKLLANTQEDDAAIEVQRKTVDELKAALKNNSKPTAKLLLSLADHFIKRSVWVLGGDGWAYDIGYGGLDHVLASNRNVNLLVMDTEVYSNTGGQMSKATPIGAIARFAAAGKDITKKDLGAMAMSYGYVYVAKISMGANVAQTIKAFREAESYPGASIIIAYSHCINHGIDMDKGMDQQKAAVTSGLWPLYRYDPRLKAEGKNPFQLDSKEATTTLEDFMYKEVRFKSLKQASPDRADTLLAKAKAQAERVWKEYKYLADRPF</sequence>
<dbReference type="GO" id="GO:0022900">
    <property type="term" value="P:electron transport chain"/>
    <property type="evidence" value="ECO:0007669"/>
    <property type="project" value="InterPro"/>
</dbReference>
<feature type="binding site" evidence="12">
    <location>
        <position position="697"/>
    </location>
    <ligand>
        <name>[4Fe-4S] cluster</name>
        <dbReference type="ChEBI" id="CHEBI:49883"/>
        <label>1</label>
    </ligand>
</feature>
<dbReference type="SUPFAM" id="SSF52922">
    <property type="entry name" value="TK C-terminal domain-like"/>
    <property type="match status" value="1"/>
</dbReference>
<dbReference type="EMBL" id="CP001841">
    <property type="protein sequence ID" value="AEF83112.1"/>
    <property type="molecule type" value="Genomic_DNA"/>
</dbReference>
<dbReference type="Proteomes" id="UP000009222">
    <property type="component" value="Chromosome"/>
</dbReference>
<dbReference type="Pfam" id="PF17147">
    <property type="entry name" value="PFOR_II"/>
    <property type="match status" value="1"/>
</dbReference>
<dbReference type="FunFam" id="3.40.50.920:FF:000007">
    <property type="entry name" value="Pyruvate:ferredoxin (Flavodoxin) oxidoreductase"/>
    <property type="match status" value="1"/>
</dbReference>
<keyword evidence="3 12" id="KW-0004">4Fe-4S</keyword>
<dbReference type="eggNOG" id="COG1013">
    <property type="taxonomic scope" value="Bacteria"/>
</dbReference>
<dbReference type="Gene3D" id="3.40.920.10">
    <property type="entry name" value="Pyruvate-ferredoxin oxidoreductase, PFOR, domain III"/>
    <property type="match status" value="1"/>
</dbReference>
<feature type="binding site" evidence="12">
    <location>
        <position position="707"/>
    </location>
    <ligand>
        <name>[4Fe-4S] cluster</name>
        <dbReference type="ChEBI" id="CHEBI:49883"/>
        <label>2</label>
    </ligand>
</feature>
<feature type="binding site" evidence="10">
    <location>
        <position position="65"/>
    </location>
    <ligand>
        <name>thiamine diphosphate</name>
        <dbReference type="ChEBI" id="CHEBI:58937"/>
    </ligand>
</feature>
<feature type="binding site" evidence="12">
    <location>
        <position position="753"/>
    </location>
    <ligand>
        <name>[4Fe-4S] cluster</name>
        <dbReference type="ChEBI" id="CHEBI:49883"/>
        <label>2</label>
    </ligand>
</feature>
<reference evidence="15" key="1">
    <citation type="submission" date="2009-12" db="EMBL/GenBank/DDBJ databases">
        <title>Complete sequence of Treponema azotonutricium strain ZAS-9.</title>
        <authorList>
            <person name="Tetu S.G."/>
            <person name="Matson E."/>
            <person name="Ren Q."/>
            <person name="Seshadri R."/>
            <person name="Elbourne L."/>
            <person name="Hassan K.A."/>
            <person name="Durkin A."/>
            <person name="Radune D."/>
            <person name="Mohamoud Y."/>
            <person name="Shay R."/>
            <person name="Jin S."/>
            <person name="Zhang X."/>
            <person name="Lucey K."/>
            <person name="Ballor N.R."/>
            <person name="Ottesen E."/>
            <person name="Rosenthal R."/>
            <person name="Allen A."/>
            <person name="Leadbetter J.R."/>
            <person name="Paulsen I.T."/>
        </authorList>
    </citation>
    <scope>NUCLEOTIDE SEQUENCE [LARGE SCALE GENOMIC DNA]</scope>
    <source>
        <strain evidence="15">ATCC BAA-888 / DSM 13862 / ZAS-9</strain>
    </source>
</reference>
<dbReference type="Gene3D" id="3.30.70.20">
    <property type="match status" value="1"/>
</dbReference>
<comment type="cofactor">
    <cofactor evidence="12">
        <name>[4Fe-4S] cluster</name>
        <dbReference type="ChEBI" id="CHEBI:49883"/>
    </cofactor>
    <text evidence="12">Binds 3 [4Fe-4S] clusters per subunit.</text>
</comment>
<feature type="binding site" evidence="12">
    <location>
        <position position="832"/>
    </location>
    <ligand>
        <name>[4Fe-4S] cluster</name>
        <dbReference type="ChEBI" id="CHEBI:49883"/>
        <label>3</label>
    </ligand>
</feature>
<evidence type="ECO:0000256" key="7">
    <source>
        <dbReference type="ARBA" id="ARBA00023004"/>
    </source>
</evidence>
<dbReference type="eggNOG" id="COG1014">
    <property type="taxonomic scope" value="Bacteria"/>
</dbReference>
<evidence type="ECO:0000256" key="10">
    <source>
        <dbReference type="PIRSR" id="PIRSR000159-1"/>
    </source>
</evidence>
<dbReference type="InterPro" id="IPR011895">
    <property type="entry name" value="Pyrv_flavodox_OxRed"/>
</dbReference>
<organism evidence="14 15">
    <name type="scientific">Leadbettera azotonutricia (strain ATCC BAA-888 / DSM 13862 / ZAS-9)</name>
    <name type="common">Treponema azotonutricium</name>
    <dbReference type="NCBI Taxonomy" id="545695"/>
    <lineage>
        <taxon>Bacteria</taxon>
        <taxon>Pseudomonadati</taxon>
        <taxon>Spirochaetota</taxon>
        <taxon>Spirochaetia</taxon>
        <taxon>Spirochaetales</taxon>
        <taxon>Breznakiellaceae</taxon>
        <taxon>Leadbettera</taxon>
    </lineage>
</organism>
<comment type="similarity">
    <text evidence="1 9">Belongs to the pyruvate:ferredoxin/flavodoxin oxidoreductase family.</text>
</comment>
<dbReference type="InterPro" id="IPR017900">
    <property type="entry name" value="4Fe4S_Fe_S_CS"/>
</dbReference>
<feature type="binding site" evidence="10">
    <location>
        <begin position="1009"/>
        <end position="1014"/>
    </location>
    <ligand>
        <name>thiamine diphosphate</name>
        <dbReference type="ChEBI" id="CHEBI:58937"/>
    </ligand>
</feature>
<dbReference type="CDD" id="cd03377">
    <property type="entry name" value="TPP_PFOR_PNO"/>
    <property type="match status" value="1"/>
</dbReference>
<dbReference type="InterPro" id="IPR002880">
    <property type="entry name" value="Pyrv_Fd/Flavodoxin_OxRdtase_N"/>
</dbReference>
<dbReference type="InterPro" id="IPR009014">
    <property type="entry name" value="Transketo_C/PFOR_II"/>
</dbReference>
<feature type="domain" description="4Fe-4S ferredoxin-type" evidence="13">
    <location>
        <begin position="688"/>
        <end position="717"/>
    </location>
</feature>
<evidence type="ECO:0000256" key="3">
    <source>
        <dbReference type="ARBA" id="ARBA00022485"/>
    </source>
</evidence>
<dbReference type="Pfam" id="PF12838">
    <property type="entry name" value="Fer4_7"/>
    <property type="match status" value="1"/>
</dbReference>
<feature type="site" description="Important for catalytic activity" evidence="11">
    <location>
        <position position="65"/>
    </location>
</feature>
<dbReference type="InterPro" id="IPR019752">
    <property type="entry name" value="Pyrv/ketoisovalerate_OxRed_cat"/>
</dbReference>
<dbReference type="InterPro" id="IPR017896">
    <property type="entry name" value="4Fe4S_Fe-S-bd"/>
</dbReference>